<gene>
    <name evidence="3" type="ORF">GCM10007939_14740</name>
</gene>
<evidence type="ECO:0000259" key="2">
    <source>
        <dbReference type="Pfam" id="PF22725"/>
    </source>
</evidence>
<dbReference type="PANTHER" id="PTHR43249:SF1">
    <property type="entry name" value="D-GLUCOSIDE 3-DEHYDROGENASE"/>
    <property type="match status" value="1"/>
</dbReference>
<keyword evidence="4" id="KW-1185">Reference proteome</keyword>
<dbReference type="InterPro" id="IPR052515">
    <property type="entry name" value="Gfo/Idh/MocA_Oxidoreductase"/>
</dbReference>
<protein>
    <submittedName>
        <fullName evidence="3">Oxidoreductase</fullName>
    </submittedName>
</protein>
<dbReference type="Proteomes" id="UP001156694">
    <property type="component" value="Unassembled WGS sequence"/>
</dbReference>
<evidence type="ECO:0000259" key="1">
    <source>
        <dbReference type="Pfam" id="PF01408"/>
    </source>
</evidence>
<dbReference type="RefSeq" id="WP_284377341.1">
    <property type="nucleotide sequence ID" value="NZ_BSNN01000004.1"/>
</dbReference>
<dbReference type="SUPFAM" id="SSF55347">
    <property type="entry name" value="Glyceraldehyde-3-phosphate dehydrogenase-like, C-terminal domain"/>
    <property type="match status" value="1"/>
</dbReference>
<dbReference type="InterPro" id="IPR000683">
    <property type="entry name" value="Gfo/Idh/MocA-like_OxRdtase_N"/>
</dbReference>
<dbReference type="PANTHER" id="PTHR43249">
    <property type="entry name" value="UDP-N-ACETYL-2-AMINO-2-DEOXY-D-GLUCURONATE OXIDASE"/>
    <property type="match status" value="1"/>
</dbReference>
<dbReference type="EMBL" id="BSNN01000004">
    <property type="protein sequence ID" value="GLQ35191.1"/>
    <property type="molecule type" value="Genomic_DNA"/>
</dbReference>
<organism evidence="3 4">
    <name type="scientific">Amylibacter marinus</name>
    <dbReference type="NCBI Taxonomy" id="1475483"/>
    <lineage>
        <taxon>Bacteria</taxon>
        <taxon>Pseudomonadati</taxon>
        <taxon>Pseudomonadota</taxon>
        <taxon>Alphaproteobacteria</taxon>
        <taxon>Rhodobacterales</taxon>
        <taxon>Paracoccaceae</taxon>
        <taxon>Amylibacter</taxon>
    </lineage>
</organism>
<dbReference type="InterPro" id="IPR036291">
    <property type="entry name" value="NAD(P)-bd_dom_sf"/>
</dbReference>
<dbReference type="Pfam" id="PF01408">
    <property type="entry name" value="GFO_IDH_MocA"/>
    <property type="match status" value="1"/>
</dbReference>
<dbReference type="Gene3D" id="3.40.50.720">
    <property type="entry name" value="NAD(P)-binding Rossmann-like Domain"/>
    <property type="match status" value="1"/>
</dbReference>
<dbReference type="SUPFAM" id="SSF51735">
    <property type="entry name" value="NAD(P)-binding Rossmann-fold domains"/>
    <property type="match status" value="1"/>
</dbReference>
<feature type="domain" description="Gfo/Idh/MocA-like oxidoreductase N-terminal" evidence="1">
    <location>
        <begin position="2"/>
        <end position="118"/>
    </location>
</feature>
<dbReference type="Pfam" id="PF22725">
    <property type="entry name" value="GFO_IDH_MocA_C3"/>
    <property type="match status" value="1"/>
</dbReference>
<dbReference type="InterPro" id="IPR055170">
    <property type="entry name" value="GFO_IDH_MocA-like_dom"/>
</dbReference>
<comment type="caution">
    <text evidence="3">The sequence shown here is derived from an EMBL/GenBank/DDBJ whole genome shotgun (WGS) entry which is preliminary data.</text>
</comment>
<reference evidence="4" key="1">
    <citation type="journal article" date="2019" name="Int. J. Syst. Evol. Microbiol.">
        <title>The Global Catalogue of Microorganisms (GCM) 10K type strain sequencing project: providing services to taxonomists for standard genome sequencing and annotation.</title>
        <authorList>
            <consortium name="The Broad Institute Genomics Platform"/>
            <consortium name="The Broad Institute Genome Sequencing Center for Infectious Disease"/>
            <person name="Wu L."/>
            <person name="Ma J."/>
        </authorList>
    </citation>
    <scope>NUCLEOTIDE SEQUENCE [LARGE SCALE GENOMIC DNA]</scope>
    <source>
        <strain evidence="4">NBRC 110140</strain>
    </source>
</reference>
<dbReference type="Gene3D" id="3.30.360.10">
    <property type="entry name" value="Dihydrodipicolinate Reductase, domain 2"/>
    <property type="match status" value="1"/>
</dbReference>
<accession>A0ABQ5VUV4</accession>
<proteinExistence type="predicted"/>
<feature type="domain" description="GFO/IDH/MocA-like oxidoreductase" evidence="2">
    <location>
        <begin position="130"/>
        <end position="242"/>
    </location>
</feature>
<name>A0ABQ5VUV4_9RHOB</name>
<evidence type="ECO:0000313" key="3">
    <source>
        <dbReference type="EMBL" id="GLQ35191.1"/>
    </source>
</evidence>
<sequence length="352" mass="38714">MIKVAIIGAGIGSEHLDGFREVAHLFDIRYLCDLDQDRAAACLVPDEQIIITDDLDRILADDEIDVIDVCLPPHLHFPITQRALQAGKHVICEKPLVASLAQCDQLIALAHSTDKRIFPVFQYRFGTAAKQLQALLDRGLAGTPLVATLETHWNRAADYYDVSWRGTWAGESGGAVLGHAIHNHDLLCHFMGEIDTLTALLDTRVNDIEVEDCGVIAMRMKSGALVSSSITLGCAEEISRLRMVFSDLTVESDGTAYRPAVSGWRFIARDPAHQPLVDQTIREIESSYISYAGFFDSIAQSLLVGESQGVSLADGRRSIELVTAIYQSARSGRSVTLPLDQRAELYQGWLPQ</sequence>
<evidence type="ECO:0000313" key="4">
    <source>
        <dbReference type="Proteomes" id="UP001156694"/>
    </source>
</evidence>